<comment type="caution">
    <text evidence="1">The sequence shown here is derived from an EMBL/GenBank/DDBJ whole genome shotgun (WGS) entry which is preliminary data.</text>
</comment>
<name>A0AAV7UAS3_PLEWA</name>
<reference evidence="1" key="1">
    <citation type="journal article" date="2022" name="bioRxiv">
        <title>Sequencing and chromosome-scale assembly of the giantPleurodeles waltlgenome.</title>
        <authorList>
            <person name="Brown T."/>
            <person name="Elewa A."/>
            <person name="Iarovenko S."/>
            <person name="Subramanian E."/>
            <person name="Araus A.J."/>
            <person name="Petzold A."/>
            <person name="Susuki M."/>
            <person name="Suzuki K.-i.T."/>
            <person name="Hayashi T."/>
            <person name="Toyoda A."/>
            <person name="Oliveira C."/>
            <person name="Osipova E."/>
            <person name="Leigh N.D."/>
            <person name="Simon A."/>
            <person name="Yun M.H."/>
        </authorList>
    </citation>
    <scope>NUCLEOTIDE SEQUENCE</scope>
    <source>
        <strain evidence="1">20211129_DDA</strain>
        <tissue evidence="1">Liver</tissue>
    </source>
</reference>
<gene>
    <name evidence="1" type="ORF">NDU88_001620</name>
</gene>
<dbReference type="EMBL" id="JANPWB010000005">
    <property type="protein sequence ID" value="KAJ1184823.1"/>
    <property type="molecule type" value="Genomic_DNA"/>
</dbReference>
<keyword evidence="2" id="KW-1185">Reference proteome</keyword>
<accession>A0AAV7UAS3</accession>
<dbReference type="AlphaFoldDB" id="A0AAV7UAS3"/>
<sequence length="89" mass="9983">MLYLKRPLGGALAQEERHRSSNICNRKLPSLSLELSAAMQMLRDLPRPSRRCSLQSLGLSGRDSPMPQHLNIPMSYKITPEVSAVPRMP</sequence>
<evidence type="ECO:0000313" key="1">
    <source>
        <dbReference type="EMBL" id="KAJ1184823.1"/>
    </source>
</evidence>
<evidence type="ECO:0000313" key="2">
    <source>
        <dbReference type="Proteomes" id="UP001066276"/>
    </source>
</evidence>
<organism evidence="1 2">
    <name type="scientific">Pleurodeles waltl</name>
    <name type="common">Iberian ribbed newt</name>
    <dbReference type="NCBI Taxonomy" id="8319"/>
    <lineage>
        <taxon>Eukaryota</taxon>
        <taxon>Metazoa</taxon>
        <taxon>Chordata</taxon>
        <taxon>Craniata</taxon>
        <taxon>Vertebrata</taxon>
        <taxon>Euteleostomi</taxon>
        <taxon>Amphibia</taxon>
        <taxon>Batrachia</taxon>
        <taxon>Caudata</taxon>
        <taxon>Salamandroidea</taxon>
        <taxon>Salamandridae</taxon>
        <taxon>Pleurodelinae</taxon>
        <taxon>Pleurodeles</taxon>
    </lineage>
</organism>
<protein>
    <submittedName>
        <fullName evidence="1">Uncharacterized protein</fullName>
    </submittedName>
</protein>
<proteinExistence type="predicted"/>
<dbReference type="Proteomes" id="UP001066276">
    <property type="component" value="Chromosome 3_1"/>
</dbReference>